<comment type="caution">
    <text evidence="1">The sequence shown here is derived from an EMBL/GenBank/DDBJ whole genome shotgun (WGS) entry which is preliminary data.</text>
</comment>
<name>A0ABQ5AGD1_9ASTR</name>
<protein>
    <submittedName>
        <fullName evidence="1">Uncharacterized protein</fullName>
    </submittedName>
</protein>
<proteinExistence type="predicted"/>
<dbReference type="Proteomes" id="UP001151760">
    <property type="component" value="Unassembled WGS sequence"/>
</dbReference>
<organism evidence="1 2">
    <name type="scientific">Tanacetum coccineum</name>
    <dbReference type="NCBI Taxonomy" id="301880"/>
    <lineage>
        <taxon>Eukaryota</taxon>
        <taxon>Viridiplantae</taxon>
        <taxon>Streptophyta</taxon>
        <taxon>Embryophyta</taxon>
        <taxon>Tracheophyta</taxon>
        <taxon>Spermatophyta</taxon>
        <taxon>Magnoliopsida</taxon>
        <taxon>eudicotyledons</taxon>
        <taxon>Gunneridae</taxon>
        <taxon>Pentapetalae</taxon>
        <taxon>asterids</taxon>
        <taxon>campanulids</taxon>
        <taxon>Asterales</taxon>
        <taxon>Asteraceae</taxon>
        <taxon>Asteroideae</taxon>
        <taxon>Anthemideae</taxon>
        <taxon>Anthemidinae</taxon>
        <taxon>Tanacetum</taxon>
    </lineage>
</organism>
<reference evidence="1" key="2">
    <citation type="submission" date="2022-01" db="EMBL/GenBank/DDBJ databases">
        <authorList>
            <person name="Yamashiro T."/>
            <person name="Shiraishi A."/>
            <person name="Satake H."/>
            <person name="Nakayama K."/>
        </authorList>
    </citation>
    <scope>NUCLEOTIDE SEQUENCE</scope>
</reference>
<reference evidence="1" key="1">
    <citation type="journal article" date="2022" name="Int. J. Mol. Sci.">
        <title>Draft Genome of Tanacetum Coccineum: Genomic Comparison of Closely Related Tanacetum-Family Plants.</title>
        <authorList>
            <person name="Yamashiro T."/>
            <person name="Shiraishi A."/>
            <person name="Nakayama K."/>
            <person name="Satake H."/>
        </authorList>
    </citation>
    <scope>NUCLEOTIDE SEQUENCE</scope>
</reference>
<accession>A0ABQ5AGD1</accession>
<keyword evidence="2" id="KW-1185">Reference proteome</keyword>
<dbReference type="EMBL" id="BQNB010012180">
    <property type="protein sequence ID" value="GJT00241.1"/>
    <property type="molecule type" value="Genomic_DNA"/>
</dbReference>
<gene>
    <name evidence="1" type="ORF">Tco_0821410</name>
</gene>
<evidence type="ECO:0000313" key="2">
    <source>
        <dbReference type="Proteomes" id="UP001151760"/>
    </source>
</evidence>
<sequence>MRSDGSVNSKPSVTELNAVNDEAFIVDKKYVNVTDLNLVSDEKVLISDMDDLEKKIDDVQVLDNVVCIDRNKATCAISVDYHLNPTRFIT</sequence>
<evidence type="ECO:0000313" key="1">
    <source>
        <dbReference type="EMBL" id="GJT00241.1"/>
    </source>
</evidence>